<evidence type="ECO:0000259" key="9">
    <source>
        <dbReference type="Pfam" id="PF13847"/>
    </source>
</evidence>
<keyword evidence="11" id="KW-1185">Reference proteome</keyword>
<reference evidence="11" key="1">
    <citation type="journal article" date="2019" name="Int. J. Syst. Evol. Microbiol.">
        <title>The Global Catalogue of Microorganisms (GCM) 10K type strain sequencing project: providing services to taxonomists for standard genome sequencing and annotation.</title>
        <authorList>
            <consortium name="The Broad Institute Genomics Platform"/>
            <consortium name="The Broad Institute Genome Sequencing Center for Infectious Disease"/>
            <person name="Wu L."/>
            <person name="Ma J."/>
        </authorList>
    </citation>
    <scope>NUCLEOTIDE SEQUENCE [LARGE SCALE GENOMIC DNA]</scope>
    <source>
        <strain evidence="11">CCUG 63419</strain>
    </source>
</reference>
<dbReference type="GO" id="GO:0032259">
    <property type="term" value="P:methylation"/>
    <property type="evidence" value="ECO:0007669"/>
    <property type="project" value="UniProtKB-KW"/>
</dbReference>
<evidence type="ECO:0000256" key="6">
    <source>
        <dbReference type="ARBA" id="ARBA00047941"/>
    </source>
</evidence>
<comment type="catalytic activity">
    <reaction evidence="6">
        <text>arsenic triglutathione + [thioredoxin]-dithiol + S-adenosyl-L-methionine + 2 H2O = methylarsonous acid + [thioredoxin]-disulfide + 3 glutathione + S-adenosyl-L-homocysteine + H(+)</text>
        <dbReference type="Rhea" id="RHEA:69460"/>
        <dbReference type="Rhea" id="RHEA-COMP:10698"/>
        <dbReference type="Rhea" id="RHEA-COMP:10700"/>
        <dbReference type="ChEBI" id="CHEBI:15377"/>
        <dbReference type="ChEBI" id="CHEBI:15378"/>
        <dbReference type="ChEBI" id="CHEBI:17826"/>
        <dbReference type="ChEBI" id="CHEBI:29950"/>
        <dbReference type="ChEBI" id="CHEBI:50058"/>
        <dbReference type="ChEBI" id="CHEBI:57856"/>
        <dbReference type="ChEBI" id="CHEBI:57925"/>
        <dbReference type="ChEBI" id="CHEBI:59789"/>
        <dbReference type="ChEBI" id="CHEBI:183640"/>
        <dbReference type="EC" id="2.1.1.137"/>
    </reaction>
</comment>
<evidence type="ECO:0000256" key="3">
    <source>
        <dbReference type="ARBA" id="ARBA00034487"/>
    </source>
</evidence>
<comment type="caution">
    <text evidence="10">The sequence shown here is derived from an EMBL/GenBank/DDBJ whole genome shotgun (WGS) entry which is preliminary data.</text>
</comment>
<evidence type="ECO:0000313" key="11">
    <source>
        <dbReference type="Proteomes" id="UP001597044"/>
    </source>
</evidence>
<dbReference type="InterPro" id="IPR029063">
    <property type="entry name" value="SAM-dependent_MTases_sf"/>
</dbReference>
<feature type="domain" description="Methyltransferase" evidence="9">
    <location>
        <begin position="69"/>
        <end position="217"/>
    </location>
</feature>
<dbReference type="Proteomes" id="UP001597044">
    <property type="component" value="Unassembled WGS sequence"/>
</dbReference>
<name>A0ABW3HGW8_9GAMM</name>
<accession>A0ABW3HGW8</accession>
<dbReference type="InterPro" id="IPR025714">
    <property type="entry name" value="Methyltranfer_dom"/>
</dbReference>
<sequence>MTTSTNQATLDSVQDYYGRQLQSSADLKTTACCDFSSMPNWLKPLLSNIHPEVLSRYYGCGLVCPPLLEGCRVLDLGSGTGRDVYALAQLVGASGEVIGVDMTDEQLAVAENHRAWHAEQFGFDNVRFIKGYIEKLDELGLEDASFDVIVSNCVINLSPDKDAVLREIQRLLKPGGEFYFSDVYADRRVPEAVRADPVIYGECLGGALYWNDFVSLSKRHGFADPRLVEDRPLAITDPAIAAVTGTLRFFSATYRLFKLDGLEPACEDYGQAVIYRGSVPDNAHAFVLDKHHYIEAGKVFPVCGNTWAMLADTRFREHFEFIGNFKTHYGLFADCGGSVPFDATINAGSNDGASCC</sequence>
<dbReference type="PANTHER" id="PTHR43675:SF8">
    <property type="entry name" value="ARSENITE METHYLTRANSFERASE"/>
    <property type="match status" value="1"/>
</dbReference>
<keyword evidence="10" id="KW-0489">Methyltransferase</keyword>
<dbReference type="InterPro" id="IPR026669">
    <property type="entry name" value="Arsenite_MeTrfase-like"/>
</dbReference>
<dbReference type="EMBL" id="JBHTIT010000001">
    <property type="protein sequence ID" value="MFD0949885.1"/>
    <property type="molecule type" value="Genomic_DNA"/>
</dbReference>
<keyword evidence="1" id="KW-0808">Transferase</keyword>
<dbReference type="Pfam" id="PF13847">
    <property type="entry name" value="Methyltransf_31"/>
    <property type="match status" value="1"/>
</dbReference>
<dbReference type="RefSeq" id="WP_379069989.1">
    <property type="nucleotide sequence ID" value="NZ_JBHTIT010000001.1"/>
</dbReference>
<evidence type="ECO:0000256" key="7">
    <source>
        <dbReference type="ARBA" id="ARBA00047943"/>
    </source>
</evidence>
<dbReference type="GO" id="GO:0008168">
    <property type="term" value="F:methyltransferase activity"/>
    <property type="evidence" value="ECO:0007669"/>
    <property type="project" value="UniProtKB-KW"/>
</dbReference>
<proteinExistence type="inferred from homology"/>
<keyword evidence="2" id="KW-0949">S-adenosyl-L-methionine</keyword>
<protein>
    <recommendedName>
        <fullName evidence="5">Arsenite methyltransferase</fullName>
        <ecNumber evidence="4">2.1.1.137</ecNumber>
    </recommendedName>
</protein>
<evidence type="ECO:0000256" key="2">
    <source>
        <dbReference type="ARBA" id="ARBA00022691"/>
    </source>
</evidence>
<organism evidence="10 11">
    <name type="scientific">Paraperlucidibaca wandonensis</name>
    <dbReference type="NCBI Taxonomy" id="1268273"/>
    <lineage>
        <taxon>Bacteria</taxon>
        <taxon>Pseudomonadati</taxon>
        <taxon>Pseudomonadota</taxon>
        <taxon>Gammaproteobacteria</taxon>
        <taxon>Moraxellales</taxon>
        <taxon>Moraxellaceae</taxon>
        <taxon>Paraperlucidibaca</taxon>
    </lineage>
</organism>
<evidence type="ECO:0000313" key="10">
    <source>
        <dbReference type="EMBL" id="MFD0949885.1"/>
    </source>
</evidence>
<dbReference type="EC" id="2.1.1.137" evidence="4"/>
<dbReference type="SUPFAM" id="SSF53335">
    <property type="entry name" value="S-adenosyl-L-methionine-dependent methyltransferases"/>
    <property type="match status" value="1"/>
</dbReference>
<evidence type="ECO:0000256" key="5">
    <source>
        <dbReference type="ARBA" id="ARBA00034545"/>
    </source>
</evidence>
<dbReference type="PANTHER" id="PTHR43675">
    <property type="entry name" value="ARSENITE METHYLTRANSFERASE"/>
    <property type="match status" value="1"/>
</dbReference>
<dbReference type="Gene3D" id="3.40.5.100">
    <property type="match status" value="1"/>
</dbReference>
<comment type="catalytic activity">
    <reaction evidence="7">
        <text>arsenic triglutathione + 2 [thioredoxin]-dithiol + 2 S-adenosyl-L-methionine + H2O = dimethylarsinous acid + 2 [thioredoxin]-disulfide + 3 glutathione + 2 S-adenosyl-L-homocysteine + 2 H(+)</text>
        <dbReference type="Rhea" id="RHEA:69464"/>
        <dbReference type="Rhea" id="RHEA-COMP:10698"/>
        <dbReference type="Rhea" id="RHEA-COMP:10700"/>
        <dbReference type="ChEBI" id="CHEBI:15377"/>
        <dbReference type="ChEBI" id="CHEBI:15378"/>
        <dbReference type="ChEBI" id="CHEBI:23808"/>
        <dbReference type="ChEBI" id="CHEBI:29950"/>
        <dbReference type="ChEBI" id="CHEBI:50058"/>
        <dbReference type="ChEBI" id="CHEBI:57856"/>
        <dbReference type="ChEBI" id="CHEBI:57925"/>
        <dbReference type="ChEBI" id="CHEBI:59789"/>
        <dbReference type="ChEBI" id="CHEBI:183640"/>
        <dbReference type="EC" id="2.1.1.137"/>
    </reaction>
</comment>
<dbReference type="CDD" id="cd02440">
    <property type="entry name" value="AdoMet_MTases"/>
    <property type="match status" value="1"/>
</dbReference>
<comment type="similarity">
    <text evidence="3">Belongs to the methyltransferase superfamily. Arsenite methyltransferase family.</text>
</comment>
<gene>
    <name evidence="10" type="ORF">ACFQ0F_05705</name>
</gene>
<evidence type="ECO:0000256" key="1">
    <source>
        <dbReference type="ARBA" id="ARBA00022679"/>
    </source>
</evidence>
<dbReference type="Gene3D" id="3.40.50.150">
    <property type="entry name" value="Vaccinia Virus protein VP39"/>
    <property type="match status" value="1"/>
</dbReference>
<evidence type="ECO:0000256" key="4">
    <source>
        <dbReference type="ARBA" id="ARBA00034521"/>
    </source>
</evidence>
<comment type="catalytic activity">
    <reaction evidence="8">
        <text>arsenic triglutathione + 3 [thioredoxin]-dithiol + 3 S-adenosyl-L-methionine = trimethylarsine + 3 [thioredoxin]-disulfide + 3 glutathione + 3 S-adenosyl-L-homocysteine + 3 H(+)</text>
        <dbReference type="Rhea" id="RHEA:69432"/>
        <dbReference type="Rhea" id="RHEA-COMP:10698"/>
        <dbReference type="Rhea" id="RHEA-COMP:10700"/>
        <dbReference type="ChEBI" id="CHEBI:15378"/>
        <dbReference type="ChEBI" id="CHEBI:27130"/>
        <dbReference type="ChEBI" id="CHEBI:29950"/>
        <dbReference type="ChEBI" id="CHEBI:50058"/>
        <dbReference type="ChEBI" id="CHEBI:57856"/>
        <dbReference type="ChEBI" id="CHEBI:57925"/>
        <dbReference type="ChEBI" id="CHEBI:59789"/>
        <dbReference type="ChEBI" id="CHEBI:183640"/>
        <dbReference type="EC" id="2.1.1.137"/>
    </reaction>
</comment>
<evidence type="ECO:0000256" key="8">
    <source>
        <dbReference type="ARBA" id="ARBA00048428"/>
    </source>
</evidence>